<sequence length="172" mass="19120">MANLVQIRGRFSVTSENVDLVKGSPLMKSASVGDWVFESKQMPIGDSLKEIGTSNVPASILVPYLQNLFQQTSIQQDLIMNLFNSLQPSEILDASQNGKLLPLPRSSENNGTVETMVSEREHLLLTKISELQARMINLTYELMTEKLKYTHLQQQLNAVGGREDVDGREGDA</sequence>
<name>A0ABC8SY32_9AQUA</name>
<dbReference type="AlphaFoldDB" id="A0ABC8SY32"/>
<gene>
    <name evidence="2" type="ORF">ILEXP_LOCUS29498</name>
</gene>
<evidence type="ECO:0000256" key="1">
    <source>
        <dbReference type="ARBA" id="ARBA00008874"/>
    </source>
</evidence>
<proteinExistence type="inferred from homology"/>
<reference evidence="2 3" key="1">
    <citation type="submission" date="2024-02" db="EMBL/GenBank/DDBJ databases">
        <authorList>
            <person name="Vignale AGUSTIN F."/>
            <person name="Sosa J E."/>
            <person name="Modenutti C."/>
        </authorList>
    </citation>
    <scope>NUCLEOTIDE SEQUENCE [LARGE SCALE GENOMIC DNA]</scope>
</reference>
<dbReference type="PANTHER" id="PTHR48014">
    <property type="entry name" value="SERINE/THREONINE-PROTEIN KINASE FRAY2"/>
    <property type="match status" value="1"/>
</dbReference>
<dbReference type="InterPro" id="IPR047173">
    <property type="entry name" value="STRAD_A/B-like"/>
</dbReference>
<dbReference type="EMBL" id="CAUOFW020003567">
    <property type="protein sequence ID" value="CAK9160725.1"/>
    <property type="molecule type" value="Genomic_DNA"/>
</dbReference>
<protein>
    <submittedName>
        <fullName evidence="2">Uncharacterized protein</fullName>
    </submittedName>
</protein>
<evidence type="ECO:0000313" key="3">
    <source>
        <dbReference type="Proteomes" id="UP001642360"/>
    </source>
</evidence>
<dbReference type="Proteomes" id="UP001642360">
    <property type="component" value="Unassembled WGS sequence"/>
</dbReference>
<comment type="caution">
    <text evidence="2">The sequence shown here is derived from an EMBL/GenBank/DDBJ whole genome shotgun (WGS) entry which is preliminary data.</text>
</comment>
<comment type="similarity">
    <text evidence="1">Belongs to the protein kinase superfamily. STE Ser/Thr protein kinase family. STE20 subfamily.</text>
</comment>
<keyword evidence="3" id="KW-1185">Reference proteome</keyword>
<evidence type="ECO:0000313" key="2">
    <source>
        <dbReference type="EMBL" id="CAK9160725.1"/>
    </source>
</evidence>
<organism evidence="2 3">
    <name type="scientific">Ilex paraguariensis</name>
    <name type="common">yerba mate</name>
    <dbReference type="NCBI Taxonomy" id="185542"/>
    <lineage>
        <taxon>Eukaryota</taxon>
        <taxon>Viridiplantae</taxon>
        <taxon>Streptophyta</taxon>
        <taxon>Embryophyta</taxon>
        <taxon>Tracheophyta</taxon>
        <taxon>Spermatophyta</taxon>
        <taxon>Magnoliopsida</taxon>
        <taxon>eudicotyledons</taxon>
        <taxon>Gunneridae</taxon>
        <taxon>Pentapetalae</taxon>
        <taxon>asterids</taxon>
        <taxon>campanulids</taxon>
        <taxon>Aquifoliales</taxon>
        <taxon>Aquifoliaceae</taxon>
        <taxon>Ilex</taxon>
    </lineage>
</organism>
<accession>A0ABC8SY32</accession>
<dbReference type="PANTHER" id="PTHR48014:SF21">
    <property type="entry name" value="SERINE_THREONINE-PROTEIN KINASE FRAY2"/>
    <property type="match status" value="1"/>
</dbReference>